<dbReference type="Pfam" id="PF08613">
    <property type="entry name" value="Cyclin"/>
    <property type="match status" value="1"/>
</dbReference>
<protein>
    <submittedName>
        <fullName evidence="1">523_t:CDS:1</fullName>
    </submittedName>
</protein>
<dbReference type="OrthoDB" id="244495at2759"/>
<gene>
    <name evidence="1" type="ORF">DEBURN_LOCUS118</name>
</gene>
<organism evidence="1 2">
    <name type="scientific">Diversispora eburnea</name>
    <dbReference type="NCBI Taxonomy" id="1213867"/>
    <lineage>
        <taxon>Eukaryota</taxon>
        <taxon>Fungi</taxon>
        <taxon>Fungi incertae sedis</taxon>
        <taxon>Mucoromycota</taxon>
        <taxon>Glomeromycotina</taxon>
        <taxon>Glomeromycetes</taxon>
        <taxon>Diversisporales</taxon>
        <taxon>Diversisporaceae</taxon>
        <taxon>Diversispora</taxon>
    </lineage>
</organism>
<dbReference type="CDD" id="cd20557">
    <property type="entry name" value="CYCLIN_ScPCL1-like"/>
    <property type="match status" value="1"/>
</dbReference>
<dbReference type="GO" id="GO:0016538">
    <property type="term" value="F:cyclin-dependent protein serine/threonine kinase regulator activity"/>
    <property type="evidence" value="ECO:0007669"/>
    <property type="project" value="TreeGrafter"/>
</dbReference>
<dbReference type="PANTHER" id="PTHR15615:SF27">
    <property type="entry name" value="PHO85 CYCLIN CLG1"/>
    <property type="match status" value="1"/>
</dbReference>
<dbReference type="AlphaFoldDB" id="A0A9N8UXZ1"/>
<sequence>MTCFIWFGNYFNGALVHENNNYQPNNRFKKFCRQVISAGPFSQSEILLALLYLLKFKMKQHRPSIILQVPTIPTINTVFIIPTISTINTVPKIPTIPTIPTTTLTAKSNHHHYNGLKIEYQVFACSLMLASKFWVDNTYANKVWSKTLNIPVSKLNLMEMEFLKTLDYQLYVSEHKYLEWINFLTNYVVTHISPSSNSRNNYRSSQNNNQLELLRHKKRTITNAFDDEMIMALSKRPNYCQQNQKTKLPTKQHYKS</sequence>
<name>A0A9N8UXZ1_9GLOM</name>
<dbReference type="Proteomes" id="UP000789706">
    <property type="component" value="Unassembled WGS sequence"/>
</dbReference>
<evidence type="ECO:0000313" key="1">
    <source>
        <dbReference type="EMBL" id="CAG8432790.1"/>
    </source>
</evidence>
<keyword evidence="2" id="KW-1185">Reference proteome</keyword>
<dbReference type="Gene3D" id="1.10.472.10">
    <property type="entry name" value="Cyclin-like"/>
    <property type="match status" value="1"/>
</dbReference>
<dbReference type="GO" id="GO:0000307">
    <property type="term" value="C:cyclin-dependent protein kinase holoenzyme complex"/>
    <property type="evidence" value="ECO:0007669"/>
    <property type="project" value="TreeGrafter"/>
</dbReference>
<reference evidence="1" key="1">
    <citation type="submission" date="2021-06" db="EMBL/GenBank/DDBJ databases">
        <authorList>
            <person name="Kallberg Y."/>
            <person name="Tangrot J."/>
            <person name="Rosling A."/>
        </authorList>
    </citation>
    <scope>NUCLEOTIDE SEQUENCE</scope>
    <source>
        <strain evidence="1">AZ414A</strain>
    </source>
</reference>
<dbReference type="InterPro" id="IPR013922">
    <property type="entry name" value="Cyclin_PHO80-like"/>
</dbReference>
<dbReference type="EMBL" id="CAJVPK010000003">
    <property type="protein sequence ID" value="CAG8432790.1"/>
    <property type="molecule type" value="Genomic_DNA"/>
</dbReference>
<evidence type="ECO:0000313" key="2">
    <source>
        <dbReference type="Proteomes" id="UP000789706"/>
    </source>
</evidence>
<comment type="caution">
    <text evidence="1">The sequence shown here is derived from an EMBL/GenBank/DDBJ whole genome shotgun (WGS) entry which is preliminary data.</text>
</comment>
<accession>A0A9N8UXZ1</accession>
<dbReference type="GO" id="GO:0005634">
    <property type="term" value="C:nucleus"/>
    <property type="evidence" value="ECO:0007669"/>
    <property type="project" value="TreeGrafter"/>
</dbReference>
<proteinExistence type="predicted"/>
<dbReference type="PANTHER" id="PTHR15615">
    <property type="match status" value="1"/>
</dbReference>
<dbReference type="GO" id="GO:0019901">
    <property type="term" value="F:protein kinase binding"/>
    <property type="evidence" value="ECO:0007669"/>
    <property type="project" value="InterPro"/>
</dbReference>